<dbReference type="EMBL" id="KI965527">
    <property type="protein sequence ID" value="EUD64210.1"/>
    <property type="molecule type" value="Genomic_DNA"/>
</dbReference>
<evidence type="ECO:0000313" key="1">
    <source>
        <dbReference type="EMBL" id="EUD64210.1"/>
    </source>
</evidence>
<name>W6ZY45_9APIC</name>
<dbReference type="VEuPathDB" id="PlasmoDB:C922_05408"/>
<dbReference type="GeneID" id="20040682"/>
<sequence>MYILRLLYVQLILKFIERNGSQEKNPYKYILYGILSNMKQSAKVLSASCEKVISYYSSLVHYVTESIFVDILKDEKRSDELYYRIATLQGRRTSCLIKEYMKVVAAYEQNEFGNEESVDVQISIYFNKKVLENTQHQYALRHSYHLCLFM</sequence>
<protein>
    <submittedName>
        <fullName evidence="1">Uncharacterized protein</fullName>
    </submittedName>
</protein>
<accession>W6ZY45</accession>
<dbReference type="Proteomes" id="UP000030640">
    <property type="component" value="Unassembled WGS sequence"/>
</dbReference>
<dbReference type="RefSeq" id="XP_008819201.1">
    <property type="nucleotide sequence ID" value="XM_008820979.1"/>
</dbReference>
<dbReference type="AlphaFoldDB" id="W6ZY45"/>
<gene>
    <name evidence="1" type="ORF">C922_05408</name>
</gene>
<evidence type="ECO:0000313" key="2">
    <source>
        <dbReference type="Proteomes" id="UP000030640"/>
    </source>
</evidence>
<proteinExistence type="predicted"/>
<organism evidence="1 2">
    <name type="scientific">Plasmodium inui San Antonio 1</name>
    <dbReference type="NCBI Taxonomy" id="1237626"/>
    <lineage>
        <taxon>Eukaryota</taxon>
        <taxon>Sar</taxon>
        <taxon>Alveolata</taxon>
        <taxon>Apicomplexa</taxon>
        <taxon>Aconoidasida</taxon>
        <taxon>Haemosporida</taxon>
        <taxon>Plasmodiidae</taxon>
        <taxon>Plasmodium</taxon>
        <taxon>Plasmodium (Plasmodium)</taxon>
    </lineage>
</organism>
<reference evidence="1 2" key="1">
    <citation type="submission" date="2013-02" db="EMBL/GenBank/DDBJ databases">
        <title>The Genome Sequence of Plasmodium inui San Antonio 1.</title>
        <authorList>
            <consortium name="The Broad Institute Genome Sequencing Platform"/>
            <consortium name="The Broad Institute Genome Sequencing Center for Infectious Disease"/>
            <person name="Neafsey D."/>
            <person name="Cheeseman I."/>
            <person name="Volkman S."/>
            <person name="Adams J."/>
            <person name="Walker B."/>
            <person name="Young S.K."/>
            <person name="Zeng Q."/>
            <person name="Gargeya S."/>
            <person name="Fitzgerald M."/>
            <person name="Haas B."/>
            <person name="Abouelleil A."/>
            <person name="Alvarado L."/>
            <person name="Arachchi H.M."/>
            <person name="Berlin A.M."/>
            <person name="Chapman S.B."/>
            <person name="Dewar J."/>
            <person name="Goldberg J."/>
            <person name="Griggs A."/>
            <person name="Gujja S."/>
            <person name="Hansen M."/>
            <person name="Howarth C."/>
            <person name="Imamovic A."/>
            <person name="Larimer J."/>
            <person name="McCowan C."/>
            <person name="Murphy C."/>
            <person name="Neiman D."/>
            <person name="Pearson M."/>
            <person name="Priest M."/>
            <person name="Roberts A."/>
            <person name="Saif S."/>
            <person name="Shea T."/>
            <person name="Sisk P."/>
            <person name="Sykes S."/>
            <person name="Wortman J."/>
            <person name="Nusbaum C."/>
            <person name="Birren B."/>
        </authorList>
    </citation>
    <scope>NUCLEOTIDE SEQUENCE [LARGE SCALE GENOMIC DNA]</scope>
    <source>
        <strain evidence="1 2">San Antonio 1</strain>
    </source>
</reference>
<keyword evidence="2" id="KW-1185">Reference proteome</keyword>